<evidence type="ECO:0000256" key="2">
    <source>
        <dbReference type="SAM" id="MobiDB-lite"/>
    </source>
</evidence>
<dbReference type="InterPro" id="IPR023365">
    <property type="entry name" value="Sortase_dom-sf"/>
</dbReference>
<name>A0ABV3NEB4_9ACTO</name>
<keyword evidence="3" id="KW-1133">Transmembrane helix</keyword>
<protein>
    <submittedName>
        <fullName evidence="4">Class C sortase</fullName>
    </submittedName>
</protein>
<gene>
    <name evidence="4" type="ORF">V3M73_10520</name>
</gene>
<evidence type="ECO:0000313" key="4">
    <source>
        <dbReference type="EMBL" id="MEW6955449.1"/>
    </source>
</evidence>
<dbReference type="InterPro" id="IPR005754">
    <property type="entry name" value="Sortase"/>
</dbReference>
<dbReference type="EMBL" id="JBAGNM010000028">
    <property type="protein sequence ID" value="MEW6955449.1"/>
    <property type="molecule type" value="Genomic_DNA"/>
</dbReference>
<organism evidence="4 5">
    <name type="scientific">Trueperella pyogenes</name>
    <dbReference type="NCBI Taxonomy" id="1661"/>
    <lineage>
        <taxon>Bacteria</taxon>
        <taxon>Bacillati</taxon>
        <taxon>Actinomycetota</taxon>
        <taxon>Actinomycetes</taxon>
        <taxon>Actinomycetales</taxon>
        <taxon>Actinomycetaceae</taxon>
        <taxon>Trueperella</taxon>
    </lineage>
</organism>
<keyword evidence="1" id="KW-0378">Hydrolase</keyword>
<evidence type="ECO:0000313" key="5">
    <source>
        <dbReference type="Proteomes" id="UP001555100"/>
    </source>
</evidence>
<dbReference type="Pfam" id="PF04203">
    <property type="entry name" value="Sortase"/>
    <property type="match status" value="1"/>
</dbReference>
<dbReference type="RefSeq" id="WP_367208029.1">
    <property type="nucleotide sequence ID" value="NZ_JBAGLY010000001.1"/>
</dbReference>
<feature type="transmembrane region" description="Helical" evidence="3">
    <location>
        <begin position="264"/>
        <end position="284"/>
    </location>
</feature>
<feature type="transmembrane region" description="Helical" evidence="3">
    <location>
        <begin position="20"/>
        <end position="37"/>
    </location>
</feature>
<dbReference type="CDD" id="cd05827">
    <property type="entry name" value="Sortase_C"/>
    <property type="match status" value="1"/>
</dbReference>
<evidence type="ECO:0000256" key="1">
    <source>
        <dbReference type="ARBA" id="ARBA00022801"/>
    </source>
</evidence>
<dbReference type="Proteomes" id="UP001555100">
    <property type="component" value="Unassembled WGS sequence"/>
</dbReference>
<keyword evidence="5" id="KW-1185">Reference proteome</keyword>
<keyword evidence="3" id="KW-0472">Membrane</keyword>
<dbReference type="SUPFAM" id="SSF63817">
    <property type="entry name" value="Sortase"/>
    <property type="match status" value="1"/>
</dbReference>
<dbReference type="NCBIfam" id="NF033745">
    <property type="entry name" value="class_C_sortase"/>
    <property type="match status" value="1"/>
</dbReference>
<dbReference type="NCBIfam" id="TIGR01076">
    <property type="entry name" value="sortase_fam"/>
    <property type="match status" value="1"/>
</dbReference>
<reference evidence="4 5" key="1">
    <citation type="submission" date="2024-01" db="EMBL/GenBank/DDBJ databases">
        <title>Genomic analysis and antimicrobial resistance profiles of Trueperella pyogenes isolated from domestic and wild animals.</title>
        <authorList>
            <person name="Magossi G."/>
            <person name="Gzyl K.E."/>
            <person name="Holman D.B."/>
            <person name="Amat S."/>
        </authorList>
    </citation>
    <scope>NUCLEOTIDE SEQUENCE [LARGE SCALE GENOMIC DNA]</scope>
    <source>
        <strain evidence="4 5">1494</strain>
    </source>
</reference>
<feature type="region of interest" description="Disordered" evidence="2">
    <location>
        <begin position="292"/>
        <end position="311"/>
    </location>
</feature>
<feature type="compositionally biased region" description="Basic residues" evidence="2">
    <location>
        <begin position="302"/>
        <end position="311"/>
    </location>
</feature>
<sequence>MNPDQTPAPTPRRSNRRATIAIGVVLLGILALIYPVVSTHYNNYKQREFALKYGNNVQNIDTSEREAALEAAREYNKRLPGVPILDPWLTEVANPASPAYDEYRQQLSNAGDIIARLRVPSVSIDLPIRHDTQPEIIDNGVGHLYGTSLPVGGENTHSVLTTHTGLSTATLFDHLDKVKEGDLVYVDVLGYTLAYRVDQIKIVLPDEIGDLSSEPGRDLLTLFTCTPYAVNTHRLLVRAERVPMEESHLTQEADDSSTFAMQAWMWWLLGGAGIATGIFAAMVIHQKRNKADDDAQATLTGPKHRATKRIE</sequence>
<dbReference type="InterPro" id="IPR042002">
    <property type="entry name" value="Sortase_C"/>
</dbReference>
<accession>A0ABV3NEB4</accession>
<keyword evidence="3" id="KW-0812">Transmembrane</keyword>
<comment type="caution">
    <text evidence="4">The sequence shown here is derived from an EMBL/GenBank/DDBJ whole genome shotgun (WGS) entry which is preliminary data.</text>
</comment>
<proteinExistence type="predicted"/>
<dbReference type="Gene3D" id="2.40.260.10">
    <property type="entry name" value="Sortase"/>
    <property type="match status" value="1"/>
</dbReference>
<evidence type="ECO:0000256" key="3">
    <source>
        <dbReference type="SAM" id="Phobius"/>
    </source>
</evidence>